<feature type="compositionally biased region" description="Polar residues" evidence="1">
    <location>
        <begin position="221"/>
        <end position="235"/>
    </location>
</feature>
<feature type="compositionally biased region" description="Basic and acidic residues" evidence="1">
    <location>
        <begin position="396"/>
        <end position="411"/>
    </location>
</feature>
<feature type="region of interest" description="Disordered" evidence="1">
    <location>
        <begin position="453"/>
        <end position="572"/>
    </location>
</feature>
<feature type="domain" description="DUF7007" evidence="2">
    <location>
        <begin position="121"/>
        <end position="225"/>
    </location>
</feature>
<evidence type="ECO:0000256" key="1">
    <source>
        <dbReference type="SAM" id="MobiDB-lite"/>
    </source>
</evidence>
<feature type="compositionally biased region" description="Polar residues" evidence="1">
    <location>
        <begin position="289"/>
        <end position="311"/>
    </location>
</feature>
<feature type="region of interest" description="Disordered" evidence="1">
    <location>
        <begin position="267"/>
        <end position="433"/>
    </location>
</feature>
<dbReference type="AlphaFoldDB" id="A0A212SIH8"/>
<dbReference type="RefSeq" id="WP_141098582.1">
    <property type="nucleotide sequence ID" value="NZ_FYDG01000053.1"/>
</dbReference>
<dbReference type="EMBL" id="FYDG01000053">
    <property type="protein sequence ID" value="SNB85387.1"/>
    <property type="molecule type" value="Genomic_DNA"/>
</dbReference>
<accession>A0A212SIH8</accession>
<feature type="domain" description="DUF7007" evidence="2">
    <location>
        <begin position="19"/>
        <end position="115"/>
    </location>
</feature>
<organism evidence="3 4">
    <name type="scientific">Rhodoblastus acidophilus</name>
    <name type="common">Rhodopseudomonas acidophila</name>
    <dbReference type="NCBI Taxonomy" id="1074"/>
    <lineage>
        <taxon>Bacteria</taxon>
        <taxon>Pseudomonadati</taxon>
        <taxon>Pseudomonadota</taxon>
        <taxon>Alphaproteobacteria</taxon>
        <taxon>Hyphomicrobiales</taxon>
        <taxon>Rhodoblastaceae</taxon>
        <taxon>Rhodoblastus</taxon>
    </lineage>
</organism>
<reference evidence="4" key="1">
    <citation type="submission" date="2017-06" db="EMBL/GenBank/DDBJ databases">
        <authorList>
            <person name="Varghese N."/>
            <person name="Submissions S."/>
        </authorList>
    </citation>
    <scope>NUCLEOTIDE SEQUENCE [LARGE SCALE GENOMIC DNA]</scope>
    <source>
        <strain evidence="4">DSM 137</strain>
    </source>
</reference>
<keyword evidence="4" id="KW-1185">Reference proteome</keyword>
<feature type="non-terminal residue" evidence="3">
    <location>
        <position position="572"/>
    </location>
</feature>
<protein>
    <recommendedName>
        <fullName evidence="2">DUF7007 domain-containing protein</fullName>
    </recommendedName>
</protein>
<evidence type="ECO:0000313" key="4">
    <source>
        <dbReference type="Proteomes" id="UP000198418"/>
    </source>
</evidence>
<dbReference type="InterPro" id="IPR054276">
    <property type="entry name" value="DUF7007"/>
</dbReference>
<feature type="compositionally biased region" description="Low complexity" evidence="1">
    <location>
        <begin position="509"/>
        <end position="521"/>
    </location>
</feature>
<name>A0A212SIH8_RHOAC</name>
<feature type="region of interest" description="Disordered" evidence="1">
    <location>
        <begin position="1"/>
        <end position="34"/>
    </location>
</feature>
<feature type="compositionally biased region" description="Low complexity" evidence="1">
    <location>
        <begin position="270"/>
        <end position="283"/>
    </location>
</feature>
<sequence>MVDPTSDPNSAEAKDAANDAAPWTKSRRQTPVADGITFHETEHGSGFHVAADKNEKIDSAWREPNGWYEGQNKWSVVAINFPRAFESDDAVTAHTVAQKAFPGAYRDFTARMFDQPDEALGYAKMKNYYGAGIDHFETPLDHRIVVAPELNEKIDPAWRHPDGHYVSDGAKAGARASVVALSFPERFDPIELAAAHQDAKDFFPDIYEKVIAFERDAEQTRPASQDETALRSTTVAPAAEPPRVDVGPPATKTEPSVRDLMSAFDDEAPAAKAEAATSPTTETNRSERNQAAQTIVSASSTEGTNPSTSSEPPLPKAQPALKDLMSAFDETPPTIVNPDATKAVSATHEKSARNDFTNSSDGEAPGNLPEPNDSRRQLPNNPFTDDRTSAASPQKPLERSDNINQSHEREAPQQPEPNHPNPNREHSSSPNNQEFMRRVTAGEAIVSAFASAFQRRPRTEPSAAGEANPSTDQSVATPMTSRSPSSPQTDGASASAKGDTPQPNPVPPLSAVSQPAQAPAAEGVSGKPMRGSLGLRNLLTDFRPERSESISVAQTAPQDPASAPQAGSARAL</sequence>
<feature type="region of interest" description="Disordered" evidence="1">
    <location>
        <begin position="217"/>
        <end position="255"/>
    </location>
</feature>
<dbReference type="Pfam" id="PF22653">
    <property type="entry name" value="DUF7007"/>
    <property type="match status" value="2"/>
</dbReference>
<evidence type="ECO:0000259" key="2">
    <source>
        <dbReference type="Pfam" id="PF22653"/>
    </source>
</evidence>
<gene>
    <name evidence="3" type="ORF">SAMN06265338_1531</name>
</gene>
<feature type="compositionally biased region" description="Polar residues" evidence="1">
    <location>
        <begin position="468"/>
        <end position="492"/>
    </location>
</feature>
<proteinExistence type="predicted"/>
<dbReference type="Proteomes" id="UP000198418">
    <property type="component" value="Unassembled WGS sequence"/>
</dbReference>
<evidence type="ECO:0000313" key="3">
    <source>
        <dbReference type="EMBL" id="SNB85387.1"/>
    </source>
</evidence>